<keyword evidence="1" id="KW-0472">Membrane</keyword>
<evidence type="ECO:0000313" key="4">
    <source>
        <dbReference type="EMBL" id="CAF4514116.1"/>
    </source>
</evidence>
<dbReference type="Proteomes" id="UP000663848">
    <property type="component" value="Unassembled WGS sequence"/>
</dbReference>
<comment type="caution">
    <text evidence="2">The sequence shown here is derived from an EMBL/GenBank/DDBJ whole genome shotgun (WGS) entry which is preliminary data.</text>
</comment>
<feature type="transmembrane region" description="Helical" evidence="1">
    <location>
        <begin position="155"/>
        <end position="178"/>
    </location>
</feature>
<evidence type="ECO:0008006" key="6">
    <source>
        <dbReference type="Google" id="ProtNLM"/>
    </source>
</evidence>
<evidence type="ECO:0000313" key="2">
    <source>
        <dbReference type="EMBL" id="CAF4135845.1"/>
    </source>
</evidence>
<dbReference type="EMBL" id="CAJOBO010000124">
    <property type="protein sequence ID" value="CAF4135845.1"/>
    <property type="molecule type" value="Genomic_DNA"/>
</dbReference>
<sequence length="329" mass="37068">MTTHTATTLDDCSPHRHQTLYSNRIYARTTTATRLSNVNRPFHSYLKTLPPINICENLLYGVTIAGDVGLATPSSYINSSEHYDNTFANTYDNPIEYFENYPSKSIDIVNRSLNNLPHSKENFYDHTEADRNNEKYSSDTSHSTSPVFFYLENKNLAICACIISLLLLLLVGLGIFVLNKLIRPVIINTTVNNHYGIMNTTNTTTTTTTAASSVMASRSIISKSLVMPLRRSSIDILTTSTTTKLRDDFDFPCPPKRWGKVCENMCKPCGLGVCDPITGNCICPEDLYGEFCDLWKGIYAFYCEDYSKMLIYCCLFLVNDKPKRGDMMS</sequence>
<proteinExistence type="predicted"/>
<dbReference type="AlphaFoldDB" id="A0A819XE92"/>
<keyword evidence="1" id="KW-1133">Transmembrane helix</keyword>
<dbReference type="EMBL" id="CAJOBQ010000189">
    <property type="protein sequence ID" value="CAF4287874.1"/>
    <property type="molecule type" value="Genomic_DNA"/>
</dbReference>
<evidence type="ECO:0000313" key="3">
    <source>
        <dbReference type="EMBL" id="CAF4287874.1"/>
    </source>
</evidence>
<protein>
    <recommendedName>
        <fullName evidence="6">EGF-like domain-containing protein</fullName>
    </recommendedName>
</protein>
<dbReference type="Gene3D" id="2.170.300.10">
    <property type="entry name" value="Tie2 ligand-binding domain superfamily"/>
    <property type="match status" value="1"/>
</dbReference>
<dbReference type="EMBL" id="CAJOBR010000479">
    <property type="protein sequence ID" value="CAF4514116.1"/>
    <property type="molecule type" value="Genomic_DNA"/>
</dbReference>
<name>A0A819XE92_9BILA</name>
<dbReference type="Proteomes" id="UP000663851">
    <property type="component" value="Unassembled WGS sequence"/>
</dbReference>
<accession>A0A819XE92</accession>
<keyword evidence="1" id="KW-0812">Transmembrane</keyword>
<dbReference type="Proteomes" id="UP000663862">
    <property type="component" value="Unassembled WGS sequence"/>
</dbReference>
<organism evidence="2 5">
    <name type="scientific">Rotaria socialis</name>
    <dbReference type="NCBI Taxonomy" id="392032"/>
    <lineage>
        <taxon>Eukaryota</taxon>
        <taxon>Metazoa</taxon>
        <taxon>Spiralia</taxon>
        <taxon>Gnathifera</taxon>
        <taxon>Rotifera</taxon>
        <taxon>Eurotatoria</taxon>
        <taxon>Bdelloidea</taxon>
        <taxon>Philodinida</taxon>
        <taxon>Philodinidae</taxon>
        <taxon>Rotaria</taxon>
    </lineage>
</organism>
<reference evidence="2" key="1">
    <citation type="submission" date="2021-02" db="EMBL/GenBank/DDBJ databases">
        <authorList>
            <person name="Nowell W R."/>
        </authorList>
    </citation>
    <scope>NUCLEOTIDE SEQUENCE</scope>
</reference>
<evidence type="ECO:0000313" key="5">
    <source>
        <dbReference type="Proteomes" id="UP000663851"/>
    </source>
</evidence>
<evidence type="ECO:0000256" key="1">
    <source>
        <dbReference type="SAM" id="Phobius"/>
    </source>
</evidence>
<gene>
    <name evidence="2" type="ORF">HFQ381_LOCUS3413</name>
    <name evidence="4" type="ORF">QYT958_LOCUS5694</name>
    <name evidence="3" type="ORF">TSG867_LOCUS5425</name>
</gene>